<dbReference type="AlphaFoldDB" id="A0A1H0R9A1"/>
<dbReference type="InterPro" id="IPR007804">
    <property type="entry name" value="GvpG"/>
</dbReference>
<organism evidence="1 2">
    <name type="scientific">Actinacidiphila guanduensis</name>
    <dbReference type="NCBI Taxonomy" id="310781"/>
    <lineage>
        <taxon>Bacteria</taxon>
        <taxon>Bacillati</taxon>
        <taxon>Actinomycetota</taxon>
        <taxon>Actinomycetes</taxon>
        <taxon>Kitasatosporales</taxon>
        <taxon>Streptomycetaceae</taxon>
        <taxon>Actinacidiphila</taxon>
    </lineage>
</organism>
<dbReference type="Pfam" id="PF05120">
    <property type="entry name" value="GvpG"/>
    <property type="match status" value="1"/>
</dbReference>
<keyword evidence="2" id="KW-1185">Reference proteome</keyword>
<dbReference type="RefSeq" id="WP_093788047.1">
    <property type="nucleotide sequence ID" value="NZ_FNIE01000021.1"/>
</dbReference>
<accession>A0A1H0R9A1</accession>
<dbReference type="STRING" id="310781.SAMN05216259_12125"/>
<gene>
    <name evidence="1" type="ORF">SAMN05216259_12125</name>
</gene>
<name>A0A1H0R9A1_9ACTN</name>
<evidence type="ECO:0000313" key="2">
    <source>
        <dbReference type="Proteomes" id="UP000199341"/>
    </source>
</evidence>
<reference evidence="1 2" key="1">
    <citation type="submission" date="2016-10" db="EMBL/GenBank/DDBJ databases">
        <authorList>
            <person name="de Groot N.N."/>
        </authorList>
    </citation>
    <scope>NUCLEOTIDE SEQUENCE [LARGE SCALE GENOMIC DNA]</scope>
    <source>
        <strain evidence="1 2">CGMCC 4.2022</strain>
    </source>
</reference>
<dbReference type="Proteomes" id="UP000199341">
    <property type="component" value="Unassembled WGS sequence"/>
</dbReference>
<dbReference type="EMBL" id="FNIE01000021">
    <property type="protein sequence ID" value="SDP25518.1"/>
    <property type="molecule type" value="Genomic_DNA"/>
</dbReference>
<protein>
    <submittedName>
        <fullName evidence="1">Gas vesicle protein G</fullName>
    </submittedName>
</protein>
<proteinExistence type="predicted"/>
<sequence length="82" mass="9245">MGLVSGLLGLPLLPVRGTVWVVGQVVAEAEREMYDPAPVREQLAALERELLDGRIDEAEFDRREDELLDRLEWLESRSQQGG</sequence>
<evidence type="ECO:0000313" key="1">
    <source>
        <dbReference type="EMBL" id="SDP25518.1"/>
    </source>
</evidence>